<dbReference type="InterPro" id="IPR019199">
    <property type="entry name" value="Virulence_VapD/CRISPR_Cas2"/>
</dbReference>
<dbReference type="KEGG" id="mema:MMAB1_3266"/>
<gene>
    <name evidence="9" type="primary">cas</name>
    <name evidence="8" type="synonym">cas2</name>
    <name evidence="9" type="ORF">MMAB1_3266</name>
</gene>
<keyword evidence="5 8" id="KW-0378">Hydrolase</keyword>
<dbReference type="GO" id="GO:0043571">
    <property type="term" value="P:maintenance of CRISPR repeat elements"/>
    <property type="evidence" value="ECO:0007669"/>
    <property type="project" value="UniProtKB-UniRule"/>
</dbReference>
<evidence type="ECO:0000256" key="1">
    <source>
        <dbReference type="ARBA" id="ARBA00001946"/>
    </source>
</evidence>
<protein>
    <recommendedName>
        <fullName evidence="8">CRISPR-associated endoribonuclease Cas2</fullName>
        <ecNumber evidence="8">3.1.-.-</ecNumber>
    </recommendedName>
</protein>
<organism evidence="9 10">
    <name type="scientific">Methanoculleus bourgensis</name>
    <dbReference type="NCBI Taxonomy" id="83986"/>
    <lineage>
        <taxon>Archaea</taxon>
        <taxon>Methanobacteriati</taxon>
        <taxon>Methanobacteriota</taxon>
        <taxon>Stenosarchaea group</taxon>
        <taxon>Methanomicrobia</taxon>
        <taxon>Methanomicrobiales</taxon>
        <taxon>Methanomicrobiaceae</taxon>
        <taxon>Methanoculleus</taxon>
    </lineage>
</organism>
<keyword evidence="7 8" id="KW-0051">Antiviral defense</keyword>
<dbReference type="PANTHER" id="PTHR34405">
    <property type="entry name" value="CRISPR-ASSOCIATED ENDORIBONUCLEASE CAS2"/>
    <property type="match status" value="1"/>
</dbReference>
<keyword evidence="2 8" id="KW-0540">Nuclease</keyword>
<dbReference type="GO" id="GO:0016787">
    <property type="term" value="F:hydrolase activity"/>
    <property type="evidence" value="ECO:0007669"/>
    <property type="project" value="UniProtKB-KW"/>
</dbReference>
<evidence type="ECO:0000256" key="5">
    <source>
        <dbReference type="ARBA" id="ARBA00022801"/>
    </source>
</evidence>
<evidence type="ECO:0000256" key="2">
    <source>
        <dbReference type="ARBA" id="ARBA00022722"/>
    </source>
</evidence>
<dbReference type="InterPro" id="IPR021127">
    <property type="entry name" value="CRISPR_associated_Cas2"/>
</dbReference>
<reference evidence="9 10" key="1">
    <citation type="submission" date="2016-01" db="EMBL/GenBank/DDBJ databases">
        <authorList>
            <person name="Manzoor S."/>
        </authorList>
    </citation>
    <scope>NUCLEOTIDE SEQUENCE [LARGE SCALE GENOMIC DNA]</scope>
    <source>
        <strain evidence="9">Methanoculleus sp MAB1</strain>
    </source>
</reference>
<evidence type="ECO:0000256" key="7">
    <source>
        <dbReference type="ARBA" id="ARBA00023118"/>
    </source>
</evidence>
<dbReference type="SUPFAM" id="SSF143430">
    <property type="entry name" value="TTP0101/SSO1404-like"/>
    <property type="match status" value="1"/>
</dbReference>
<dbReference type="GO" id="GO:0051607">
    <property type="term" value="P:defense response to virus"/>
    <property type="evidence" value="ECO:0007669"/>
    <property type="project" value="UniProtKB-UniRule"/>
</dbReference>
<comment type="cofactor">
    <cofactor evidence="1 8">
        <name>Mg(2+)</name>
        <dbReference type="ChEBI" id="CHEBI:18420"/>
    </cofactor>
</comment>
<dbReference type="NCBIfam" id="TIGR01573">
    <property type="entry name" value="cas2"/>
    <property type="match status" value="1"/>
</dbReference>
<name>A0A0X8XYN1_9EURY</name>
<evidence type="ECO:0000256" key="6">
    <source>
        <dbReference type="ARBA" id="ARBA00022842"/>
    </source>
</evidence>
<proteinExistence type="inferred from homology"/>
<feature type="binding site" evidence="8">
    <location>
        <position position="13"/>
    </location>
    <ligand>
        <name>Mg(2+)</name>
        <dbReference type="ChEBI" id="CHEBI:18420"/>
        <note>catalytic</note>
    </ligand>
</feature>
<evidence type="ECO:0000256" key="3">
    <source>
        <dbReference type="ARBA" id="ARBA00022723"/>
    </source>
</evidence>
<dbReference type="Gene3D" id="3.30.70.240">
    <property type="match status" value="1"/>
</dbReference>
<dbReference type="GO" id="GO:0046872">
    <property type="term" value="F:metal ion binding"/>
    <property type="evidence" value="ECO:0007669"/>
    <property type="project" value="UniProtKB-UniRule"/>
</dbReference>
<dbReference type="EMBL" id="LT158599">
    <property type="protein sequence ID" value="CVK34479.1"/>
    <property type="molecule type" value="Genomic_DNA"/>
</dbReference>
<dbReference type="AlphaFoldDB" id="A0A0X8XYN1"/>
<accession>A0A0X8XYN1</accession>
<dbReference type="GO" id="GO:0004521">
    <property type="term" value="F:RNA endonuclease activity"/>
    <property type="evidence" value="ECO:0007669"/>
    <property type="project" value="InterPro"/>
</dbReference>
<dbReference type="Proteomes" id="UP000069850">
    <property type="component" value="Chromosome 1"/>
</dbReference>
<dbReference type="PANTHER" id="PTHR34405:SF3">
    <property type="entry name" value="CRISPR-ASSOCIATED ENDORIBONUCLEASE CAS2 3"/>
    <property type="match status" value="1"/>
</dbReference>
<keyword evidence="4 8" id="KW-0255">Endonuclease</keyword>
<evidence type="ECO:0000256" key="4">
    <source>
        <dbReference type="ARBA" id="ARBA00022759"/>
    </source>
</evidence>
<comment type="subunit">
    <text evidence="8">Homodimer, forms a heterotetramer with a Cas1 homodimer.</text>
</comment>
<dbReference type="CDD" id="cd09725">
    <property type="entry name" value="Cas2_I_II_III"/>
    <property type="match status" value="1"/>
</dbReference>
<comment type="function">
    <text evidence="8">CRISPR (clustered regularly interspaced short palindromic repeat), is an adaptive immune system that provides protection against mobile genetic elements (viruses, transposable elements and conjugative plasmids). CRISPR clusters contain sequences complementary to antecedent mobile elements and target invading nucleic acids. CRISPR clusters are transcribed and processed into CRISPR RNA (crRNA). Functions as a ssRNA-specific endoribonuclease. Involved in the integration of spacer DNA into the CRISPR cassette.</text>
</comment>
<evidence type="ECO:0000256" key="8">
    <source>
        <dbReference type="HAMAP-Rule" id="MF_01471"/>
    </source>
</evidence>
<keyword evidence="6 8" id="KW-0460">Magnesium</keyword>
<dbReference type="RefSeq" id="WP_048104919.1">
    <property type="nucleotide sequence ID" value="NZ_JBMHJL010000009.1"/>
</dbReference>
<dbReference type="EC" id="3.1.-.-" evidence="8"/>
<evidence type="ECO:0000313" key="9">
    <source>
        <dbReference type="EMBL" id="CVK34479.1"/>
    </source>
</evidence>
<comment type="similarity">
    <text evidence="8">Belongs to the CRISPR-associated endoribonuclease Cas2 protein family.</text>
</comment>
<sequence>MMSGLNVYIVSYDISDQKRLYAVHKTMKGYGDPLHYSVFRCHLSSKGKVELVAALTNIIKHDDDRVMIIHLGPLRGEADRRIEYLGVHPKVNNQSAIIL</sequence>
<dbReference type="Pfam" id="PF09827">
    <property type="entry name" value="CRISPR_Cas2"/>
    <property type="match status" value="1"/>
</dbReference>
<keyword evidence="3 8" id="KW-0479">Metal-binding</keyword>
<dbReference type="OrthoDB" id="147510at2157"/>
<evidence type="ECO:0000313" key="10">
    <source>
        <dbReference type="Proteomes" id="UP000069850"/>
    </source>
</evidence>
<dbReference type="HAMAP" id="MF_01471">
    <property type="entry name" value="Cas2"/>
    <property type="match status" value="1"/>
</dbReference>